<protein>
    <submittedName>
        <fullName evidence="2">(spotted green pufferfish) hypothetical protein</fullName>
    </submittedName>
</protein>
<feature type="compositionally biased region" description="Basic and acidic residues" evidence="1">
    <location>
        <begin position="61"/>
        <end position="70"/>
    </location>
</feature>
<sequence>PLTNPRTMRTRPAGRTPSTTRGPRSCSGARPAARVRPPHHPADALKSPGLSASSAPLPHPSDNELFRTERAGPCIGGRPGCPRGG</sequence>
<comment type="caution">
    <text evidence="2">The sequence shown here is derived from an EMBL/GenBank/DDBJ whole genome shotgun (WGS) entry which is preliminary data.</text>
</comment>
<dbReference type="EMBL" id="CAAE01017654">
    <property type="protein sequence ID" value="CAG13726.1"/>
    <property type="molecule type" value="Genomic_DNA"/>
</dbReference>
<name>Q4RD06_TETNG</name>
<gene>
    <name evidence="2" type="ORF">GSTENG00036992001</name>
</gene>
<proteinExistence type="predicted"/>
<reference evidence="2" key="2">
    <citation type="submission" date="2004-02" db="EMBL/GenBank/DDBJ databases">
        <authorList>
            <consortium name="Genoscope"/>
            <consortium name="Whitehead Institute Centre for Genome Research"/>
        </authorList>
    </citation>
    <scope>NUCLEOTIDE SEQUENCE</scope>
</reference>
<feature type="compositionally biased region" description="Gly residues" evidence="1">
    <location>
        <begin position="74"/>
        <end position="85"/>
    </location>
</feature>
<dbReference type="AlphaFoldDB" id="Q4RD06"/>
<organism evidence="2">
    <name type="scientific">Tetraodon nigroviridis</name>
    <name type="common">Spotted green pufferfish</name>
    <name type="synonym">Chelonodon nigroviridis</name>
    <dbReference type="NCBI Taxonomy" id="99883"/>
    <lineage>
        <taxon>Eukaryota</taxon>
        <taxon>Metazoa</taxon>
        <taxon>Chordata</taxon>
        <taxon>Craniata</taxon>
        <taxon>Vertebrata</taxon>
        <taxon>Euteleostomi</taxon>
        <taxon>Actinopterygii</taxon>
        <taxon>Neopterygii</taxon>
        <taxon>Teleostei</taxon>
        <taxon>Neoteleostei</taxon>
        <taxon>Acanthomorphata</taxon>
        <taxon>Eupercaria</taxon>
        <taxon>Tetraodontiformes</taxon>
        <taxon>Tetradontoidea</taxon>
        <taxon>Tetraodontidae</taxon>
        <taxon>Tetraodon</taxon>
    </lineage>
</organism>
<feature type="compositionally biased region" description="Low complexity" evidence="1">
    <location>
        <begin position="44"/>
        <end position="56"/>
    </location>
</feature>
<accession>Q4RD06</accession>
<feature type="non-terminal residue" evidence="2">
    <location>
        <position position="1"/>
    </location>
</feature>
<evidence type="ECO:0000256" key="1">
    <source>
        <dbReference type="SAM" id="MobiDB-lite"/>
    </source>
</evidence>
<dbReference type="KEGG" id="tng:GSTEN00036992G001"/>
<feature type="region of interest" description="Disordered" evidence="1">
    <location>
        <begin position="1"/>
        <end position="85"/>
    </location>
</feature>
<reference evidence="2" key="1">
    <citation type="journal article" date="2004" name="Nature">
        <title>Genome duplication in the teleost fish Tetraodon nigroviridis reveals the early vertebrate proto-karyotype.</title>
        <authorList>
            <person name="Jaillon O."/>
            <person name="Aury J.-M."/>
            <person name="Brunet F."/>
            <person name="Petit J.-L."/>
            <person name="Stange-Thomann N."/>
            <person name="Mauceli E."/>
            <person name="Bouneau L."/>
            <person name="Fischer C."/>
            <person name="Ozouf-Costaz C."/>
            <person name="Bernot A."/>
            <person name="Nicaud S."/>
            <person name="Jaffe D."/>
            <person name="Fisher S."/>
            <person name="Lutfalla G."/>
            <person name="Dossat C."/>
            <person name="Segurens B."/>
            <person name="Dasilva C."/>
            <person name="Salanoubat M."/>
            <person name="Levy M."/>
            <person name="Boudet N."/>
            <person name="Castellano S."/>
            <person name="Anthouard V."/>
            <person name="Jubin C."/>
            <person name="Castelli V."/>
            <person name="Katinka M."/>
            <person name="Vacherie B."/>
            <person name="Biemont C."/>
            <person name="Skalli Z."/>
            <person name="Cattolico L."/>
            <person name="Poulain J."/>
            <person name="De Berardinis V."/>
            <person name="Cruaud C."/>
            <person name="Duprat S."/>
            <person name="Brottier P."/>
            <person name="Coutanceau J.-P."/>
            <person name="Gouzy J."/>
            <person name="Parra G."/>
            <person name="Lardier G."/>
            <person name="Chapple C."/>
            <person name="McKernan K.J."/>
            <person name="McEwan P."/>
            <person name="Bosak S."/>
            <person name="Kellis M."/>
            <person name="Volff J.-N."/>
            <person name="Guigo R."/>
            <person name="Zody M.C."/>
            <person name="Mesirov J."/>
            <person name="Lindblad-Toh K."/>
            <person name="Birren B."/>
            <person name="Nusbaum C."/>
            <person name="Kahn D."/>
            <person name="Robinson-Rechavi M."/>
            <person name="Laudet V."/>
            <person name="Schachter V."/>
            <person name="Quetier F."/>
            <person name="Saurin W."/>
            <person name="Scarpelli C."/>
            <person name="Wincker P."/>
            <person name="Lander E.S."/>
            <person name="Weissenbach J."/>
            <person name="Roest Crollius H."/>
        </authorList>
    </citation>
    <scope>NUCLEOTIDE SEQUENCE [LARGE SCALE GENOMIC DNA]</scope>
</reference>
<evidence type="ECO:0000313" key="2">
    <source>
        <dbReference type="EMBL" id="CAG13726.1"/>
    </source>
</evidence>